<evidence type="ECO:0000313" key="3">
    <source>
        <dbReference type="EMBL" id="CAD7698477.1"/>
    </source>
</evidence>
<keyword evidence="4" id="KW-1185">Reference proteome</keyword>
<dbReference type="EMBL" id="CAJHUC010000836">
    <property type="protein sequence ID" value="CAD7698477.1"/>
    <property type="molecule type" value="Genomic_DNA"/>
</dbReference>
<protein>
    <submittedName>
        <fullName evidence="3">Uncharacterized protein</fullName>
    </submittedName>
</protein>
<feature type="compositionally biased region" description="Low complexity" evidence="2">
    <location>
        <begin position="753"/>
        <end position="764"/>
    </location>
</feature>
<feature type="compositionally biased region" description="Basic and acidic residues" evidence="2">
    <location>
        <begin position="778"/>
        <end position="787"/>
    </location>
</feature>
<feature type="coiled-coil region" evidence="1">
    <location>
        <begin position="337"/>
        <end position="399"/>
    </location>
</feature>
<feature type="region of interest" description="Disordered" evidence="2">
    <location>
        <begin position="672"/>
        <end position="796"/>
    </location>
</feature>
<reference evidence="3" key="1">
    <citation type="submission" date="2020-12" db="EMBL/GenBank/DDBJ databases">
        <authorList>
            <person name="Iha C."/>
        </authorList>
    </citation>
    <scope>NUCLEOTIDE SEQUENCE</scope>
</reference>
<evidence type="ECO:0000256" key="1">
    <source>
        <dbReference type="SAM" id="Coils"/>
    </source>
</evidence>
<evidence type="ECO:0000313" key="4">
    <source>
        <dbReference type="Proteomes" id="UP000708148"/>
    </source>
</evidence>
<accession>A0A8S1IWT9</accession>
<comment type="caution">
    <text evidence="3">The sequence shown here is derived from an EMBL/GenBank/DDBJ whole genome shotgun (WGS) entry which is preliminary data.</text>
</comment>
<evidence type="ECO:0000256" key="2">
    <source>
        <dbReference type="SAM" id="MobiDB-lite"/>
    </source>
</evidence>
<sequence>MSLLGRLFGGGGKASSEEKKQRQAEPAMSSSRVSRRADICVVDINPEYAATGTPKHPPVPRGFFNRNTKELLLLRRDEQGVVQWHPNTIPDFIHLFEGGDADAGHVLTLVPEPTVTEALFSLFWGFWTLWDIERANPNDAASCAREAHQLLEELQVLIDRDLTKEPRHAELNDLLSKQGGTARCQEGDVSRTKWTQWPVSVPKAYPHSGQEIWQAVQCEEYVVFLENRTDRGLTEVVILGLGPSERKWQVVSAQLDWRILPPERQQQVCGKSIKEIMRIRGHLGDDRNVLSEVDRLIWKVVFKLLLGAKKLVDSLACPPLEYLLAPAASFTNVGRDSKLLEERRQTHKAQVEDLNRRNEDLMHEAKDLKASLASVENERNKAVMDNNELRRNLSLLQQRENISGTGDFPLEADTVKYVKKATDAFEALYFRGHRRSVKGFNLSTCQVELSVEVTLMLQEIRKGVQSRYDAILEAMLASLEGTETPENASKMTRSFFELYCRNHWKQLFLGSRAQKQSEAQPEDNTWAADAFKSYCESTNLPNSLLLDMAWQSMSTKGKLQESFVPFESYLWKAFKGFWDASVVMYLHRPKFEFDFDSPPAMVDYNLKLHSIMDGACNKGEKAIVIFPAVIRVLADSEKEISAVARVVPKQDKGSTKGAAMPDWPKIPCYQRDAAKGASGSDSKGAVTTHPVPTNGEDADNAEHKNLPGSAGDTSAEAKRDDEVLAQNLEGKSSQDQDSKHDGAETGGPPEANPTAPGGTTEGTPNVPHTVPDSNAGNETKKPALKRKDSSKKKIKP</sequence>
<dbReference type="AlphaFoldDB" id="A0A8S1IWT9"/>
<dbReference type="Proteomes" id="UP000708148">
    <property type="component" value="Unassembled WGS sequence"/>
</dbReference>
<gene>
    <name evidence="3" type="ORF">OSTQU699_LOCUS3838</name>
</gene>
<keyword evidence="1" id="KW-0175">Coiled coil</keyword>
<proteinExistence type="predicted"/>
<name>A0A8S1IWT9_9CHLO</name>
<organism evidence="3 4">
    <name type="scientific">Ostreobium quekettii</name>
    <dbReference type="NCBI Taxonomy" id="121088"/>
    <lineage>
        <taxon>Eukaryota</taxon>
        <taxon>Viridiplantae</taxon>
        <taxon>Chlorophyta</taxon>
        <taxon>core chlorophytes</taxon>
        <taxon>Ulvophyceae</taxon>
        <taxon>TCBD clade</taxon>
        <taxon>Bryopsidales</taxon>
        <taxon>Ostreobineae</taxon>
        <taxon>Ostreobiaceae</taxon>
        <taxon>Ostreobium</taxon>
    </lineage>
</organism>
<dbReference type="OrthoDB" id="579739at2759"/>
<feature type="compositionally biased region" description="Basic and acidic residues" evidence="2">
    <location>
        <begin position="732"/>
        <end position="743"/>
    </location>
</feature>
<feature type="region of interest" description="Disordered" evidence="2">
    <location>
        <begin position="1"/>
        <end position="32"/>
    </location>
</feature>